<dbReference type="Pfam" id="PF00069">
    <property type="entry name" value="Pkinase"/>
    <property type="match status" value="2"/>
</dbReference>
<dbReference type="GO" id="GO:0005634">
    <property type="term" value="C:nucleus"/>
    <property type="evidence" value="ECO:0007669"/>
    <property type="project" value="TreeGrafter"/>
</dbReference>
<dbReference type="PROSITE" id="PS50011">
    <property type="entry name" value="PROTEIN_KINASE_DOM"/>
    <property type="match status" value="1"/>
</dbReference>
<evidence type="ECO:0000256" key="6">
    <source>
        <dbReference type="ARBA" id="ARBA00022840"/>
    </source>
</evidence>
<comment type="caution">
    <text evidence="9">The sequence shown here is derived from an EMBL/GenBank/DDBJ whole genome shotgun (WGS) entry which is preliminary data.</text>
</comment>
<keyword evidence="6" id="KW-0067">ATP-binding</keyword>
<evidence type="ECO:0000256" key="4">
    <source>
        <dbReference type="ARBA" id="ARBA00022741"/>
    </source>
</evidence>
<organism evidence="9 10">
    <name type="scientific">Tagetes erecta</name>
    <name type="common">African marigold</name>
    <dbReference type="NCBI Taxonomy" id="13708"/>
    <lineage>
        <taxon>Eukaryota</taxon>
        <taxon>Viridiplantae</taxon>
        <taxon>Streptophyta</taxon>
        <taxon>Embryophyta</taxon>
        <taxon>Tracheophyta</taxon>
        <taxon>Spermatophyta</taxon>
        <taxon>Magnoliopsida</taxon>
        <taxon>eudicotyledons</taxon>
        <taxon>Gunneridae</taxon>
        <taxon>Pentapetalae</taxon>
        <taxon>asterids</taxon>
        <taxon>campanulids</taxon>
        <taxon>Asterales</taxon>
        <taxon>Asteraceae</taxon>
        <taxon>Asteroideae</taxon>
        <taxon>Heliantheae alliance</taxon>
        <taxon>Tageteae</taxon>
        <taxon>Tagetes</taxon>
    </lineage>
</organism>
<dbReference type="SUPFAM" id="SSF56112">
    <property type="entry name" value="Protein kinase-like (PK-like)"/>
    <property type="match status" value="1"/>
</dbReference>
<dbReference type="Gene3D" id="3.30.200.20">
    <property type="entry name" value="Phosphorylase Kinase, domain 1"/>
    <property type="match status" value="1"/>
</dbReference>
<proteinExistence type="predicted"/>
<dbReference type="FunFam" id="1.10.510.10:FF:001893">
    <property type="entry name" value="Probable serine/threonine-protein kinase DDB_G0291918"/>
    <property type="match status" value="1"/>
</dbReference>
<keyword evidence="4" id="KW-0547">Nucleotide-binding</keyword>
<evidence type="ECO:0000256" key="5">
    <source>
        <dbReference type="ARBA" id="ARBA00022777"/>
    </source>
</evidence>
<dbReference type="EC" id="2.7.11.1" evidence="1"/>
<dbReference type="Proteomes" id="UP001229421">
    <property type="component" value="Unassembled WGS sequence"/>
</dbReference>
<dbReference type="PROSITE" id="PS00108">
    <property type="entry name" value="PROTEIN_KINASE_ST"/>
    <property type="match status" value="1"/>
</dbReference>
<evidence type="ECO:0000313" key="10">
    <source>
        <dbReference type="Proteomes" id="UP001229421"/>
    </source>
</evidence>
<dbReference type="FunFam" id="1.10.510.10:FF:001725">
    <property type="entry name" value="Kinase like protein"/>
    <property type="match status" value="1"/>
</dbReference>
<dbReference type="InterPro" id="IPR008271">
    <property type="entry name" value="Ser/Thr_kinase_AS"/>
</dbReference>
<dbReference type="GO" id="GO:0004674">
    <property type="term" value="F:protein serine/threonine kinase activity"/>
    <property type="evidence" value="ECO:0007669"/>
    <property type="project" value="UniProtKB-KW"/>
</dbReference>
<dbReference type="AlphaFoldDB" id="A0AAD8NRV1"/>
<evidence type="ECO:0000259" key="8">
    <source>
        <dbReference type="PROSITE" id="PS50011"/>
    </source>
</evidence>
<evidence type="ECO:0000256" key="3">
    <source>
        <dbReference type="ARBA" id="ARBA00022679"/>
    </source>
</evidence>
<feature type="domain" description="Protein kinase" evidence="8">
    <location>
        <begin position="552"/>
        <end position="1013"/>
    </location>
</feature>
<sequence>MENPLMLSYASDEVHDLRITDPELELRSWNLFAVLLAIGHPVSPIELASRCSSFEASQEFIGFVCSLPKSPISLNTDGLVTVSSAVCIVLQRFLVNSSRVFKILLPSEIMMPEFGRKRARKDVVVTYNRKRRRLWPNVYDKVDQADLSTCYLTPNACAKVYCQVDDTVRSVINADDRRSELIKFDAGSLNCGLNGKHEDEKEMATVLSVKQLGSNNNLSTSVSGGLKDYFQFQSLSHLSASPLVRIEDINGEHCLFSKTSGTASSQADDNDRVIALVKAWIDNDSSKANNNSLERQRVAEGREYACILGSDCHKGNLDNLKHNTVYGGMIPELSLGNTNALCFNDMTPCSGTGENASFQEAGEQNIVPQTETESLCTNEAQMDGLHQEEKTVGGRELICSLHGEQDYENPLMSKDCKDVFSRENSVRHKSINTDAEVDLMTSTRKPIFFDLNHLPLPESTANLEATQKDTNPTLQIASVKTNKGNDVGSRIQQKYDNKDKRSVSMKQKLKLNCEQIMHTSRRENKKENTEKASAISVKGHSEPKVVPTFDSYIVEEEEGSGGYGTVYKTRRKKDGTMFAVKYPHVNANRQHVYNELKMLERFGGKNFVIKYEGSFKSGNSHCLVLEHVAHDRPEVLKREIDVYQLRWYGYCLFRALASLHKQGVVHRDVKPGNFLFSCKTTKGYLIDFNLATDLHQKLGSAGKSKSYIDASSKLVPPPHPQFLPPTKSSKYTSSRALAAEAQSKMLLFPKNLKKKKDHKDLNMHGVMKSQGADGSGITSTKEATSTKVPSGERFREPIPCKGRQEYLNLVQEALQNPDHEATVTTTSTVSKRKRVAAPPAKLDNKFMYLTPMPLQSTGVGLLKTKGDGKQRKEGPCVGTKGFRAPEVLLKSTYQGPKLDVWSAGVTLLYFIIGRTPFVGDPDQNIKEIARLRGSEDLWEVAKLHDRESSFPPELLQIQSLASTKLREWCKQNTRRLDFLDVIPNSLIDLVDKCLTVNPRSRISAEEALRHEFFVPCVHELERQRQIRQKLAHSNSQSVNCQSSSMKNLC</sequence>
<evidence type="ECO:0000313" key="9">
    <source>
        <dbReference type="EMBL" id="KAK1419029.1"/>
    </source>
</evidence>
<name>A0AAD8NRV1_TARER</name>
<dbReference type="InterPro" id="IPR000719">
    <property type="entry name" value="Prot_kinase_dom"/>
</dbReference>
<dbReference type="EMBL" id="JAUHHV010000007">
    <property type="protein sequence ID" value="KAK1419029.1"/>
    <property type="molecule type" value="Genomic_DNA"/>
</dbReference>
<feature type="region of interest" description="Disordered" evidence="7">
    <location>
        <begin position="767"/>
        <end position="797"/>
    </location>
</feature>
<evidence type="ECO:0000256" key="2">
    <source>
        <dbReference type="ARBA" id="ARBA00022527"/>
    </source>
</evidence>
<keyword evidence="3" id="KW-0808">Transferase</keyword>
<evidence type="ECO:0000256" key="7">
    <source>
        <dbReference type="SAM" id="MobiDB-lite"/>
    </source>
</evidence>
<dbReference type="SMART" id="SM00220">
    <property type="entry name" value="S_TKc"/>
    <property type="match status" value="1"/>
</dbReference>
<accession>A0AAD8NRV1</accession>
<feature type="compositionally biased region" description="Basic and acidic residues" evidence="7">
    <location>
        <begin position="520"/>
        <end position="530"/>
    </location>
</feature>
<feature type="region of interest" description="Disordered" evidence="7">
    <location>
        <begin position="519"/>
        <end position="539"/>
    </location>
</feature>
<keyword evidence="10" id="KW-1185">Reference proteome</keyword>
<protein>
    <recommendedName>
        <fullName evidence="1">non-specific serine/threonine protein kinase</fullName>
        <ecNumber evidence="1">2.7.11.1</ecNumber>
    </recommendedName>
</protein>
<gene>
    <name evidence="9" type="ORF">QVD17_28185</name>
</gene>
<dbReference type="PANTHER" id="PTHR44167">
    <property type="entry name" value="OVARIAN-SPECIFIC SERINE/THREONINE-PROTEIN KINASE LOK-RELATED"/>
    <property type="match status" value="1"/>
</dbReference>
<dbReference type="GO" id="GO:0005524">
    <property type="term" value="F:ATP binding"/>
    <property type="evidence" value="ECO:0007669"/>
    <property type="project" value="UniProtKB-KW"/>
</dbReference>
<dbReference type="PANTHER" id="PTHR44167:SF23">
    <property type="entry name" value="CDC7 KINASE, ISOFORM A-RELATED"/>
    <property type="match status" value="1"/>
</dbReference>
<keyword evidence="5" id="KW-0418">Kinase</keyword>
<reference evidence="9" key="1">
    <citation type="journal article" date="2023" name="bioRxiv">
        <title>Improved chromosome-level genome assembly for marigold (Tagetes erecta).</title>
        <authorList>
            <person name="Jiang F."/>
            <person name="Yuan L."/>
            <person name="Wang S."/>
            <person name="Wang H."/>
            <person name="Xu D."/>
            <person name="Wang A."/>
            <person name="Fan W."/>
        </authorList>
    </citation>
    <scope>NUCLEOTIDE SEQUENCE</scope>
    <source>
        <strain evidence="9">WSJ</strain>
        <tissue evidence="9">Leaf</tissue>
    </source>
</reference>
<feature type="compositionally biased region" description="Polar residues" evidence="7">
    <location>
        <begin position="776"/>
        <end position="788"/>
    </location>
</feature>
<dbReference type="GO" id="GO:0044773">
    <property type="term" value="P:mitotic DNA damage checkpoint signaling"/>
    <property type="evidence" value="ECO:0007669"/>
    <property type="project" value="TreeGrafter"/>
</dbReference>
<evidence type="ECO:0000256" key="1">
    <source>
        <dbReference type="ARBA" id="ARBA00012513"/>
    </source>
</evidence>
<dbReference type="Gene3D" id="1.10.510.10">
    <property type="entry name" value="Transferase(Phosphotransferase) domain 1"/>
    <property type="match status" value="2"/>
</dbReference>
<keyword evidence="2" id="KW-0723">Serine/threonine-protein kinase</keyword>
<dbReference type="InterPro" id="IPR011009">
    <property type="entry name" value="Kinase-like_dom_sf"/>
</dbReference>